<dbReference type="InterPro" id="IPR024554">
    <property type="entry name" value="LEC1-like_C"/>
</dbReference>
<name>A0A9P6RVR6_9FUNG</name>
<comment type="caution">
    <text evidence="4">The sequence shown here is derived from an EMBL/GenBank/DDBJ whole genome shotgun (WGS) entry which is preliminary data.</text>
</comment>
<dbReference type="Pfam" id="PF12825">
    <property type="entry name" value="DUF3818"/>
    <property type="match status" value="1"/>
</dbReference>
<feature type="region of interest" description="Disordered" evidence="1">
    <location>
        <begin position="911"/>
        <end position="936"/>
    </location>
</feature>
<feature type="compositionally biased region" description="Low complexity" evidence="1">
    <location>
        <begin position="599"/>
        <end position="632"/>
    </location>
</feature>
<dbReference type="Proteomes" id="UP000738325">
    <property type="component" value="Unassembled WGS sequence"/>
</dbReference>
<evidence type="ECO:0000313" key="4">
    <source>
        <dbReference type="EMBL" id="KAG0327035.1"/>
    </source>
</evidence>
<feature type="region of interest" description="Disordered" evidence="1">
    <location>
        <begin position="1"/>
        <end position="30"/>
    </location>
</feature>
<evidence type="ECO:0000259" key="3">
    <source>
        <dbReference type="Pfam" id="PF12828"/>
    </source>
</evidence>
<feature type="region of interest" description="Disordered" evidence="1">
    <location>
        <begin position="587"/>
        <end position="650"/>
    </location>
</feature>
<keyword evidence="5" id="KW-1185">Reference proteome</keyword>
<dbReference type="AlphaFoldDB" id="A0A9P6RVR6"/>
<feature type="region of interest" description="Disordered" evidence="1">
    <location>
        <begin position="202"/>
        <end position="235"/>
    </location>
</feature>
<feature type="compositionally biased region" description="Basic and acidic residues" evidence="1">
    <location>
        <begin position="202"/>
        <end position="216"/>
    </location>
</feature>
<evidence type="ECO:0000256" key="1">
    <source>
        <dbReference type="SAM" id="MobiDB-lite"/>
    </source>
</evidence>
<feature type="compositionally biased region" description="Basic and acidic residues" evidence="1">
    <location>
        <begin position="913"/>
        <end position="924"/>
    </location>
</feature>
<dbReference type="Pfam" id="PF12828">
    <property type="entry name" value="PXB"/>
    <property type="match status" value="1"/>
</dbReference>
<feature type="compositionally biased region" description="Basic and acidic residues" evidence="1">
    <location>
        <begin position="587"/>
        <end position="598"/>
    </location>
</feature>
<dbReference type="GO" id="GO:0035091">
    <property type="term" value="F:phosphatidylinositol binding"/>
    <property type="evidence" value="ECO:0007669"/>
    <property type="project" value="TreeGrafter"/>
</dbReference>
<accession>A0A9P6RVR6</accession>
<protein>
    <submittedName>
        <fullName evidence="4">Uncharacterized protein</fullName>
    </submittedName>
</protein>
<sequence>MPNTHHQQPTQLEQHEQHEQQGRQEQQQLPDPSQALLTGSQEHYLKKYLLGVLINSEIERLQKNPYETLPQLGGPFDLKDEHANSTTPFLRYLFESIVVPFPFLTSSKGALWPKLQRFMDEWAKIEAGNGVEREEIIRRKRLKNKGERSLVLMYSLAIKTTEQRVKEKKDLLARQQRIKEEKLLHEQQQDINVQDRLEKLDLTVDKDTRDNKHQRPTDGQNDVQADKTRSRSVSPSAYTSIIHGIRINVVGVRVVKEKRHVIEHEHALRHDFPHEELPVPPSKYTAKSGSAALRAAREKDRISLRGYLHNLAKVGEKIVKSSALIAFLTEDAIALSEDEAKDVQTRVALDEHRMAQQAKFDREVARKVDELDTQLKEVKLDLLQPGGISRLFGAFKHIDNVNNLPPLYQTVFEWGCMNFASTLYHVFTSSDDATLNFTQLKRTHMLLPYRTMWGILKISNPMAMMKGVMDLFLAQPFGSRSLMQRIISGNIQEEVSEYKKEITDIEAAIDDPGLCEKIRNYVYAPRSVISQIFPDDEIYDITELGLVMDVLRSDQIEPLLSPMQIKRVWDAQQKLEQDRLEQERILKQRQEEGIESDRSSGYSSRSNSSMSSLDEISSKNVQNDSQKQQQQQARLFSRKNHHGGNHHDDEMEPELNLIRQLQLLLVAHLRIRDKERLMGLIFQGVTGEIFKEVIAIFYEPLVKVYKSANVADSLMDVKYFADELIKIVEQAELNDNGQKDGPSTATLYLNLVRKHLPSFYKFVHAVHKQDDGIFHDLLEWLETIITFMRTGYGHPRIDYKTNEELRIGIDLNAFVKDSVAPEQWQQVQKEAQELTAYFTEVKERKKEEVRHMAGLDRVSQQMNTAGGSVDDSGDSSEPERLSEQERMAKELRGIGMQQEDLDDLEMINWHGGESGDAKGHGKYEDEGDDVDGEMGLKVPKVPTIDTLLQPFVGLMDKALFQTARE</sequence>
<dbReference type="OrthoDB" id="2117459at2759"/>
<feature type="region of interest" description="Disordered" evidence="1">
    <location>
        <begin position="859"/>
        <end position="884"/>
    </location>
</feature>
<feature type="domain" description="PX" evidence="2">
    <location>
        <begin position="387"/>
        <end position="789"/>
    </location>
</feature>
<evidence type="ECO:0000259" key="2">
    <source>
        <dbReference type="Pfam" id="PF12825"/>
    </source>
</evidence>
<evidence type="ECO:0000313" key="5">
    <source>
        <dbReference type="Proteomes" id="UP000738325"/>
    </source>
</evidence>
<dbReference type="InterPro" id="IPR047168">
    <property type="entry name" value="LEC1-like"/>
</dbReference>
<dbReference type="InterPro" id="IPR024555">
    <property type="entry name" value="PX-associated"/>
</dbReference>
<dbReference type="PANTHER" id="PTHR47185:SF1">
    <property type="entry name" value="PX DOMAIN-CONTAINING PROTEIN YPR097W"/>
    <property type="match status" value="1"/>
</dbReference>
<dbReference type="PANTHER" id="PTHR47185">
    <property type="entry name" value="PX DOMAIN-CONTAINING PROTEIN YPR097W"/>
    <property type="match status" value="1"/>
</dbReference>
<reference evidence="4" key="1">
    <citation type="journal article" date="2020" name="Fungal Divers.">
        <title>Resolving the Mortierellaceae phylogeny through synthesis of multi-gene phylogenetics and phylogenomics.</title>
        <authorList>
            <person name="Vandepol N."/>
            <person name="Liber J."/>
            <person name="Desiro A."/>
            <person name="Na H."/>
            <person name="Kennedy M."/>
            <person name="Barry K."/>
            <person name="Grigoriev I.V."/>
            <person name="Miller A.N."/>
            <person name="O'Donnell K."/>
            <person name="Stajich J.E."/>
            <person name="Bonito G."/>
        </authorList>
    </citation>
    <scope>NUCLEOTIDE SEQUENCE</scope>
    <source>
        <strain evidence="4">REB-010B</strain>
    </source>
</reference>
<dbReference type="EMBL" id="JAAAIP010000066">
    <property type="protein sequence ID" value="KAG0327035.1"/>
    <property type="molecule type" value="Genomic_DNA"/>
</dbReference>
<feature type="compositionally biased region" description="Basic and acidic residues" evidence="1">
    <location>
        <begin position="13"/>
        <end position="22"/>
    </location>
</feature>
<proteinExistence type="predicted"/>
<organism evidence="4 5">
    <name type="scientific">Dissophora globulifera</name>
    <dbReference type="NCBI Taxonomy" id="979702"/>
    <lineage>
        <taxon>Eukaryota</taxon>
        <taxon>Fungi</taxon>
        <taxon>Fungi incertae sedis</taxon>
        <taxon>Mucoromycota</taxon>
        <taxon>Mortierellomycotina</taxon>
        <taxon>Mortierellomycetes</taxon>
        <taxon>Mortierellales</taxon>
        <taxon>Mortierellaceae</taxon>
        <taxon>Dissophora</taxon>
    </lineage>
</organism>
<gene>
    <name evidence="4" type="ORF">BGZ99_008485</name>
</gene>
<feature type="compositionally biased region" description="Low complexity" evidence="1">
    <location>
        <begin position="1"/>
        <end position="12"/>
    </location>
</feature>
<feature type="domain" description="PX-associated" evidence="3">
    <location>
        <begin position="36"/>
        <end position="154"/>
    </location>
</feature>